<proteinExistence type="predicted"/>
<feature type="transmembrane region" description="Helical" evidence="1">
    <location>
        <begin position="65"/>
        <end position="86"/>
    </location>
</feature>
<dbReference type="Proteomes" id="UP001454086">
    <property type="component" value="Unassembled WGS sequence"/>
</dbReference>
<gene>
    <name evidence="3" type="ORF">WMQ36_25300</name>
</gene>
<accession>A0ABV1DD19</accession>
<evidence type="ECO:0000256" key="1">
    <source>
        <dbReference type="SAM" id="Phobius"/>
    </source>
</evidence>
<dbReference type="Pfam" id="PF04892">
    <property type="entry name" value="VanZ"/>
    <property type="match status" value="1"/>
</dbReference>
<dbReference type="PANTHER" id="PTHR36834:SF2">
    <property type="entry name" value="MEMBRANE PROTEIN"/>
    <property type="match status" value="1"/>
</dbReference>
<dbReference type="InterPro" id="IPR006976">
    <property type="entry name" value="VanZ-like"/>
</dbReference>
<feature type="transmembrane region" description="Helical" evidence="1">
    <location>
        <begin position="124"/>
        <end position="142"/>
    </location>
</feature>
<dbReference type="RefSeq" id="WP_150846457.1">
    <property type="nucleotide sequence ID" value="NZ_JBBMFM010000165.1"/>
</dbReference>
<reference evidence="3 4" key="1">
    <citation type="submission" date="2024-03" db="EMBL/GenBank/DDBJ databases">
        <title>Human intestinal bacterial collection.</title>
        <authorList>
            <person name="Pauvert C."/>
            <person name="Hitch T.C.A."/>
            <person name="Clavel T."/>
        </authorList>
    </citation>
    <scope>NUCLEOTIDE SEQUENCE [LARGE SCALE GENOMIC DNA]</scope>
    <source>
        <strain evidence="3 4">CLA-SR-H021</strain>
    </source>
</reference>
<dbReference type="PANTHER" id="PTHR36834">
    <property type="entry name" value="MEMBRANE PROTEIN-RELATED"/>
    <property type="match status" value="1"/>
</dbReference>
<feature type="domain" description="VanZ-like" evidence="2">
    <location>
        <begin position="30"/>
        <end position="140"/>
    </location>
</feature>
<feature type="transmembrane region" description="Helical" evidence="1">
    <location>
        <begin position="23"/>
        <end position="42"/>
    </location>
</feature>
<keyword evidence="4" id="KW-1185">Reference proteome</keyword>
<protein>
    <submittedName>
        <fullName evidence="3">VanZ family protein</fullName>
    </submittedName>
</protein>
<sequence length="146" mass="16573">MALAAGAFIGCFLLVFFRRKKRAVFCILCIIYFIMLFIITIFEREPGSRTGISLTLFETMGSPRANAYVIENIILFIPFGFFAMGIWKRKDRLPACIFAGFCLSLAIETIQLLTERGHFQVDDILMNTIGAGIGVLMALIRFRCRR</sequence>
<keyword evidence="1" id="KW-1133">Transmembrane helix</keyword>
<dbReference type="EMBL" id="JBBMFM010000165">
    <property type="protein sequence ID" value="MEQ2428278.1"/>
    <property type="molecule type" value="Genomic_DNA"/>
</dbReference>
<evidence type="ECO:0000259" key="2">
    <source>
        <dbReference type="Pfam" id="PF04892"/>
    </source>
</evidence>
<evidence type="ECO:0000313" key="3">
    <source>
        <dbReference type="EMBL" id="MEQ2428278.1"/>
    </source>
</evidence>
<organism evidence="3 4">
    <name type="scientific">Enterocloster hominis</name>
    <name type="common">ex Hitch et al. 2024</name>
    <dbReference type="NCBI Taxonomy" id="1917870"/>
    <lineage>
        <taxon>Bacteria</taxon>
        <taxon>Bacillati</taxon>
        <taxon>Bacillota</taxon>
        <taxon>Clostridia</taxon>
        <taxon>Lachnospirales</taxon>
        <taxon>Lachnospiraceae</taxon>
        <taxon>Enterocloster</taxon>
    </lineage>
</organism>
<name>A0ABV1DD19_9FIRM</name>
<keyword evidence="1" id="KW-0812">Transmembrane</keyword>
<keyword evidence="1" id="KW-0472">Membrane</keyword>
<comment type="caution">
    <text evidence="3">The sequence shown here is derived from an EMBL/GenBank/DDBJ whole genome shotgun (WGS) entry which is preliminary data.</text>
</comment>
<dbReference type="InterPro" id="IPR053150">
    <property type="entry name" value="Teicoplanin_resist-assoc"/>
</dbReference>
<evidence type="ECO:0000313" key="4">
    <source>
        <dbReference type="Proteomes" id="UP001454086"/>
    </source>
</evidence>
<feature type="transmembrane region" description="Helical" evidence="1">
    <location>
        <begin position="93"/>
        <end position="112"/>
    </location>
</feature>